<dbReference type="Gene3D" id="3.40.30.10">
    <property type="entry name" value="Glutaredoxin"/>
    <property type="match status" value="1"/>
</dbReference>
<evidence type="ECO:0000313" key="3">
    <source>
        <dbReference type="Proteomes" id="UP000297861"/>
    </source>
</evidence>
<evidence type="ECO:0000259" key="1">
    <source>
        <dbReference type="Pfam" id="PF17127"/>
    </source>
</evidence>
<name>A0A4Y8L3J2_9BACT</name>
<dbReference type="SUPFAM" id="SSF52833">
    <property type="entry name" value="Thioredoxin-like"/>
    <property type="match status" value="1"/>
</dbReference>
<dbReference type="RefSeq" id="WP_134436444.1">
    <property type="nucleotide sequence ID" value="NZ_SOML01000006.1"/>
</dbReference>
<dbReference type="EMBL" id="SOML01000006">
    <property type="protein sequence ID" value="TFD96062.1"/>
    <property type="molecule type" value="Genomic_DNA"/>
</dbReference>
<dbReference type="InterPro" id="IPR036249">
    <property type="entry name" value="Thioredoxin-like_sf"/>
</dbReference>
<gene>
    <name evidence="2" type="ORF">E2605_10740</name>
</gene>
<dbReference type="Proteomes" id="UP000297861">
    <property type="component" value="Unassembled WGS sequence"/>
</dbReference>
<comment type="caution">
    <text evidence="2">The sequence shown here is derived from an EMBL/GenBank/DDBJ whole genome shotgun (WGS) entry which is preliminary data.</text>
</comment>
<accession>A0A4Y8L3J2</accession>
<organism evidence="2 3">
    <name type="scientific">Dysgonomonas capnocytophagoides</name>
    <dbReference type="NCBI Taxonomy" id="45254"/>
    <lineage>
        <taxon>Bacteria</taxon>
        <taxon>Pseudomonadati</taxon>
        <taxon>Bacteroidota</taxon>
        <taxon>Bacteroidia</taxon>
        <taxon>Bacteroidales</taxon>
        <taxon>Dysgonomonadaceae</taxon>
        <taxon>Dysgonomonas</taxon>
    </lineage>
</organism>
<dbReference type="OrthoDB" id="9805634at2"/>
<dbReference type="STRING" id="1121485.GCA_000426485_00483"/>
<reference evidence="2 3" key="1">
    <citation type="submission" date="2019-03" db="EMBL/GenBank/DDBJ databases">
        <title>San Antonio Military Medical Center submission to MRSN (WRAIR), pending publication.</title>
        <authorList>
            <person name="Blyth D.M."/>
            <person name="Mccarthy S.L."/>
            <person name="Schall S.E."/>
            <person name="Stam J.A."/>
            <person name="Ong A.C."/>
            <person name="Mcgann P.T."/>
        </authorList>
    </citation>
    <scope>NUCLEOTIDE SEQUENCE [LARGE SCALE GENOMIC DNA]</scope>
    <source>
        <strain evidence="2 3">MRSN571793</strain>
    </source>
</reference>
<proteinExistence type="predicted"/>
<protein>
    <submittedName>
        <fullName evidence="2">DUF5106 domain-containing protein</fullName>
    </submittedName>
</protein>
<keyword evidence="3" id="KW-1185">Reference proteome</keyword>
<feature type="domain" description="DUF5106" evidence="1">
    <location>
        <begin position="32"/>
        <end position="166"/>
    </location>
</feature>
<dbReference type="InterPro" id="IPR033395">
    <property type="entry name" value="DUF5106"/>
</dbReference>
<evidence type="ECO:0000313" key="2">
    <source>
        <dbReference type="EMBL" id="TFD96062.1"/>
    </source>
</evidence>
<dbReference type="AlphaFoldDB" id="A0A4Y8L3J2"/>
<sequence length="314" mass="35725">MNKIKIYFSALCFAVSVYGIDAQVQIKLPYPKFEVLSAPSDLTDEVDRNVWTVTHYWDKFNFANAENIKNPELAIPIISNYIGLLDKVPADIAQSCITDLLKKSKANDEVYKYIANTLNDLLGNTVSPYRNDEYLIIVLEDLLSSDDLSDEDSSRYVMNLSMAKKNRVGTIAADIVYVNTENRTDSLYNIQADFTLLMFYSPGCHACEAAEKQIRNSEVIGNWLESGDLKLLAFAPEAPVDEWKASQDKLPSEWINGYDPAKKVWFERIYDIQGFPTIYLLDKDKRVILKDSNISTVENYLMEQAMSLPPLTDY</sequence>
<dbReference type="Pfam" id="PF17127">
    <property type="entry name" value="DUF5106"/>
    <property type="match status" value="1"/>
</dbReference>